<feature type="compositionally biased region" description="Basic residues" evidence="2">
    <location>
        <begin position="745"/>
        <end position="766"/>
    </location>
</feature>
<evidence type="ECO:0000313" key="3">
    <source>
        <dbReference type="EMBL" id="VDP80030.1"/>
    </source>
</evidence>
<comment type="similarity">
    <text evidence="1">Belongs to the MDM20/NAA25 family.</text>
</comment>
<gene>
    <name evidence="3" type="ORF">ECPE_LOCUS7050</name>
</gene>
<dbReference type="EMBL" id="UZAN01044091">
    <property type="protein sequence ID" value="VDP80030.1"/>
    <property type="molecule type" value="Genomic_DNA"/>
</dbReference>
<proteinExistence type="inferred from homology"/>
<evidence type="ECO:0000313" key="5">
    <source>
        <dbReference type="WBParaSite" id="ECPE_0000706501-mRNA-1"/>
    </source>
</evidence>
<dbReference type="Proteomes" id="UP000272942">
    <property type="component" value="Unassembled WGS sequence"/>
</dbReference>
<dbReference type="GO" id="GO:0031416">
    <property type="term" value="C:NatB complex"/>
    <property type="evidence" value="ECO:0007669"/>
    <property type="project" value="TreeGrafter"/>
</dbReference>
<name>A0A183AJB5_9TREM</name>
<dbReference type="WBParaSite" id="ECPE_0000706501-mRNA-1">
    <property type="protein sequence ID" value="ECPE_0000706501-mRNA-1"/>
    <property type="gene ID" value="ECPE_0000706501"/>
</dbReference>
<evidence type="ECO:0000313" key="4">
    <source>
        <dbReference type="Proteomes" id="UP000272942"/>
    </source>
</evidence>
<evidence type="ECO:0000256" key="2">
    <source>
        <dbReference type="SAM" id="MobiDB-lite"/>
    </source>
</evidence>
<dbReference type="Pfam" id="PF09797">
    <property type="entry name" value="NatB_MDM20"/>
    <property type="match status" value="1"/>
</dbReference>
<protein>
    <submittedName>
        <fullName evidence="5">Phagocyte signaling-impaired protein</fullName>
    </submittedName>
</protein>
<dbReference type="AlphaFoldDB" id="A0A183AJB5"/>
<dbReference type="PANTHER" id="PTHR22767">
    <property type="entry name" value="N-TERMINAL ACETYLTRANSFERASE-RELATED"/>
    <property type="match status" value="1"/>
</dbReference>
<keyword evidence="4" id="KW-1185">Reference proteome</keyword>
<sequence>MQAESDPILGQRMFLPLAEKMLSRDADECKMETHIELQLLIELLERLNKPSRALDLLNNADLLSRLDKLDYQVDYTLDRMRLAASLNDWDQVLELSLTRLKEHPNEWNCWHYLIDTAVKNGQWELCEPRVTQLIKLISTEVENHPSVRGPQLAGLDLLTNALRRGWDKYPQTDTVNLLETYVNNFSAKPICALDLAYLIPVLLPKEQIRKQIPGDAKQIYRRLCAYQIARANHHSIPMQQFLNSYFTHVPERLTPSTVNATSTDVPDRTSSLDLCPADGFLLLATSSLMDFPNPMTHISCTVRNFAQALLTAHWIDQLGLAHAPSNHHFRLRLCSLFSLHGLACPELSLPQAERMELKQLLFVSLGHMIISPGPILTLWASPPSAGSQHGDNVNSLLAFFQRLHVLSETCVSEAEDCLVTAYRRRVYTKICEFTKFAFTLKHADVFLLSRMELVYWQVVVVPDDFDILLESLGDADKELEVVSTRIEKSADCRDFSVLQNFDPPRENLLTKEDSFSHTVAWIRLRMLSVRAICQCTQLLMSTVKLSEGLLTNTEQQASAKPESDTKALEALQQLENDKNMLTNLVHQTDGTSLIGVKDVHDLLSKLALPSTHLLTAPVQLPEIQPTSLYLHGPYRTVLESGVRLLVGIHRLLVDGNESFTEAEQTAALQVLASPFRTIPQLLQGDGSSDWAALPRPKPDASTYLNASPEAHSPASMLLLLGMLYETFSLVCMFVSMARSILRPRSHHLQQASKRHRRKAAKTRKAKGPNDVNEEENETTHIMETVAFKRLDEIGSSLLSVIDSLSKSASNLLEVVDAWLLWSRNHAAQELLAASASLCSELFPEELITQYPVIKPSQVTPLMTQIVTNYEESFARVASGLRKKSANLSRISTELQVYDCSEKLASCRLNE</sequence>
<feature type="region of interest" description="Disordered" evidence="2">
    <location>
        <begin position="745"/>
        <end position="776"/>
    </location>
</feature>
<dbReference type="PANTHER" id="PTHR22767:SF3">
    <property type="entry name" value="N-ALPHA-ACETYLTRANSFERASE 25, NATB AUXILIARY SUBUNIT"/>
    <property type="match status" value="1"/>
</dbReference>
<accession>A0A183AJB5</accession>
<organism evidence="5">
    <name type="scientific">Echinostoma caproni</name>
    <dbReference type="NCBI Taxonomy" id="27848"/>
    <lineage>
        <taxon>Eukaryota</taxon>
        <taxon>Metazoa</taxon>
        <taxon>Spiralia</taxon>
        <taxon>Lophotrochozoa</taxon>
        <taxon>Platyhelminthes</taxon>
        <taxon>Trematoda</taxon>
        <taxon>Digenea</taxon>
        <taxon>Plagiorchiida</taxon>
        <taxon>Echinostomata</taxon>
        <taxon>Echinostomatoidea</taxon>
        <taxon>Echinostomatidae</taxon>
        <taxon>Echinostoma</taxon>
    </lineage>
</organism>
<dbReference type="InterPro" id="IPR019183">
    <property type="entry name" value="NAA25_NatB_aux_su"/>
</dbReference>
<evidence type="ECO:0000256" key="1">
    <source>
        <dbReference type="ARBA" id="ARBA00006298"/>
    </source>
</evidence>
<reference evidence="3 4" key="2">
    <citation type="submission" date="2018-11" db="EMBL/GenBank/DDBJ databases">
        <authorList>
            <consortium name="Pathogen Informatics"/>
        </authorList>
    </citation>
    <scope>NUCLEOTIDE SEQUENCE [LARGE SCALE GENOMIC DNA]</scope>
    <source>
        <strain evidence="3 4">Egypt</strain>
    </source>
</reference>
<reference evidence="5" key="1">
    <citation type="submission" date="2016-06" db="UniProtKB">
        <authorList>
            <consortium name="WormBaseParasite"/>
        </authorList>
    </citation>
    <scope>IDENTIFICATION</scope>
</reference>
<dbReference type="OrthoDB" id="1874341at2759"/>